<dbReference type="GO" id="GO:0006325">
    <property type="term" value="P:chromatin organization"/>
    <property type="evidence" value="ECO:0007669"/>
    <property type="project" value="EnsemblFungi"/>
</dbReference>
<protein>
    <recommendedName>
        <fullName evidence="2">E2 ubiquitin-conjugating enzyme</fullName>
        <ecNumber evidence="2">2.3.2.23</ecNumber>
    </recommendedName>
    <alternativeName>
        <fullName evidence="10">E2 ubiquitin-conjugating enzyme 7</fullName>
    </alternativeName>
    <alternativeName>
        <fullName evidence="9">Ubiquitin carrier protein</fullName>
    </alternativeName>
    <alternativeName>
        <fullName evidence="8">Ubiquitin-protein ligase</fullName>
    </alternativeName>
</protein>
<comment type="similarity">
    <text evidence="12">Belongs to the ubiquitin-conjugating enzyme family.</text>
</comment>
<proteinExistence type="inferred from homology"/>
<dbReference type="AlphaFoldDB" id="A0A1E4TYY6"/>
<evidence type="ECO:0000256" key="12">
    <source>
        <dbReference type="RuleBase" id="RU362109"/>
    </source>
</evidence>
<comment type="catalytic activity">
    <reaction evidence="1">
        <text>S-ubiquitinyl-[E1 ubiquitin-activating enzyme]-L-cysteine + [E2 ubiquitin-conjugating enzyme]-L-cysteine = [E1 ubiquitin-activating enzyme]-L-cysteine + S-ubiquitinyl-[E2 ubiquitin-conjugating enzyme]-L-cysteine.</text>
        <dbReference type="EC" id="2.3.2.23"/>
    </reaction>
</comment>
<evidence type="ECO:0000256" key="11">
    <source>
        <dbReference type="PROSITE-ProRule" id="PRU10133"/>
    </source>
</evidence>
<organism evidence="14 15">
    <name type="scientific">Pachysolen tannophilus NRRL Y-2460</name>
    <dbReference type="NCBI Taxonomy" id="669874"/>
    <lineage>
        <taxon>Eukaryota</taxon>
        <taxon>Fungi</taxon>
        <taxon>Dikarya</taxon>
        <taxon>Ascomycota</taxon>
        <taxon>Saccharomycotina</taxon>
        <taxon>Pichiomycetes</taxon>
        <taxon>Pachysolenaceae</taxon>
        <taxon>Pachysolen</taxon>
    </lineage>
</organism>
<dbReference type="PROSITE" id="PS00183">
    <property type="entry name" value="UBC_1"/>
    <property type="match status" value="1"/>
</dbReference>
<evidence type="ECO:0000256" key="2">
    <source>
        <dbReference type="ARBA" id="ARBA00012486"/>
    </source>
</evidence>
<keyword evidence="7" id="KW-0882">Thioester bond</keyword>
<evidence type="ECO:0000256" key="4">
    <source>
        <dbReference type="ARBA" id="ARBA00022741"/>
    </source>
</evidence>
<dbReference type="InterPro" id="IPR016135">
    <property type="entry name" value="UBQ-conjugating_enzyme/RWD"/>
</dbReference>
<dbReference type="FunFam" id="3.10.110.10:FF:000008">
    <property type="entry name" value="Ubiquitin-conjugating enzyme E2 G2"/>
    <property type="match status" value="1"/>
</dbReference>
<dbReference type="SMART" id="SM00212">
    <property type="entry name" value="UBCc"/>
    <property type="match status" value="1"/>
</dbReference>
<evidence type="ECO:0000259" key="13">
    <source>
        <dbReference type="PROSITE" id="PS50127"/>
    </source>
</evidence>
<dbReference type="EC" id="2.3.2.23" evidence="2"/>
<dbReference type="GO" id="GO:0000837">
    <property type="term" value="C:Doa10p ubiquitin ligase complex"/>
    <property type="evidence" value="ECO:0007669"/>
    <property type="project" value="EnsemblFungi"/>
</dbReference>
<dbReference type="Proteomes" id="UP000094236">
    <property type="component" value="Unassembled WGS sequence"/>
</dbReference>
<evidence type="ECO:0000256" key="10">
    <source>
        <dbReference type="ARBA" id="ARBA00077195"/>
    </source>
</evidence>
<dbReference type="EMBL" id="KV454012">
    <property type="protein sequence ID" value="ODV96947.1"/>
    <property type="molecule type" value="Genomic_DNA"/>
</dbReference>
<dbReference type="OrthoDB" id="19692at2759"/>
<feature type="active site" description="Glycyl thioester intermediate" evidence="11">
    <location>
        <position position="92"/>
    </location>
</feature>
<evidence type="ECO:0000256" key="1">
    <source>
        <dbReference type="ARBA" id="ARBA00000485"/>
    </source>
</evidence>
<dbReference type="GO" id="GO:1990389">
    <property type="term" value="C:CUE1-UBC7 ubiquitin-conjugating enzyme complex"/>
    <property type="evidence" value="ECO:0007669"/>
    <property type="project" value="EnsemblFungi"/>
</dbReference>
<name>A0A1E4TYY6_PACTA</name>
<dbReference type="GO" id="GO:0031505">
    <property type="term" value="P:fungal-type cell wall organization"/>
    <property type="evidence" value="ECO:0007669"/>
    <property type="project" value="EnsemblFungi"/>
</dbReference>
<dbReference type="CDD" id="cd23796">
    <property type="entry name" value="UBCc_UBE2G2"/>
    <property type="match status" value="1"/>
</dbReference>
<evidence type="ECO:0000256" key="9">
    <source>
        <dbReference type="ARBA" id="ARBA00031729"/>
    </source>
</evidence>
<dbReference type="InterPro" id="IPR000608">
    <property type="entry name" value="UBC"/>
</dbReference>
<keyword evidence="15" id="KW-1185">Reference proteome</keyword>
<evidence type="ECO:0000256" key="5">
    <source>
        <dbReference type="ARBA" id="ARBA00022786"/>
    </source>
</evidence>
<evidence type="ECO:0000256" key="6">
    <source>
        <dbReference type="ARBA" id="ARBA00022840"/>
    </source>
</evidence>
<dbReference type="Pfam" id="PF00179">
    <property type="entry name" value="UQ_con"/>
    <property type="match status" value="1"/>
</dbReference>
<reference evidence="15" key="1">
    <citation type="submission" date="2016-05" db="EMBL/GenBank/DDBJ databases">
        <title>Comparative genomics of biotechnologically important yeasts.</title>
        <authorList>
            <consortium name="DOE Joint Genome Institute"/>
            <person name="Riley R."/>
            <person name="Haridas S."/>
            <person name="Wolfe K.H."/>
            <person name="Lopes M.R."/>
            <person name="Hittinger C.T."/>
            <person name="Goker M."/>
            <person name="Salamov A."/>
            <person name="Wisecaver J."/>
            <person name="Long T.M."/>
            <person name="Aerts A.L."/>
            <person name="Barry K."/>
            <person name="Choi C."/>
            <person name="Clum A."/>
            <person name="Coughlan A.Y."/>
            <person name="Deshpande S."/>
            <person name="Douglass A.P."/>
            <person name="Hanson S.J."/>
            <person name="Klenk H.-P."/>
            <person name="Labutti K."/>
            <person name="Lapidus A."/>
            <person name="Lindquist E."/>
            <person name="Lipzen A."/>
            <person name="Meier-Kolthoff J.P."/>
            <person name="Ohm R.A."/>
            <person name="Otillar R.P."/>
            <person name="Pangilinan J."/>
            <person name="Peng Y."/>
            <person name="Rokas A."/>
            <person name="Rosa C.A."/>
            <person name="Scheuner C."/>
            <person name="Sibirny A.A."/>
            <person name="Slot J.C."/>
            <person name="Stielow J.B."/>
            <person name="Sun H."/>
            <person name="Kurtzman C.P."/>
            <person name="Blackwell M."/>
            <person name="Grigoriev I.V."/>
            <person name="Jeffries T.W."/>
        </authorList>
    </citation>
    <scope>NUCLEOTIDE SEQUENCE [LARGE SCALE GENOMIC DNA]</scope>
    <source>
        <strain evidence="15">NRRL Y-2460</strain>
    </source>
</reference>
<keyword evidence="3" id="KW-0808">Transferase</keyword>
<keyword evidence="4 12" id="KW-0547">Nucleotide-binding</keyword>
<evidence type="ECO:0000256" key="3">
    <source>
        <dbReference type="ARBA" id="ARBA00022679"/>
    </source>
</evidence>
<dbReference type="STRING" id="669874.A0A1E4TYY6"/>
<dbReference type="SUPFAM" id="SSF54495">
    <property type="entry name" value="UBC-like"/>
    <property type="match status" value="1"/>
</dbReference>
<feature type="domain" description="UBC core" evidence="13">
    <location>
        <begin position="7"/>
        <end position="167"/>
    </location>
</feature>
<evidence type="ECO:0000256" key="7">
    <source>
        <dbReference type="ARBA" id="ARBA00022966"/>
    </source>
</evidence>
<evidence type="ECO:0000313" key="14">
    <source>
        <dbReference type="EMBL" id="ODV96947.1"/>
    </source>
</evidence>
<sequence length="168" mass="18982">MSRSVTTAQRRLLKEYQQLAKDPPEGIVAAPISEDDLFVWECLLEGPPETPYENGVFQAILNFPKDYPLSPPTLKFNPPILHPNIYSNGTVCISILHAPGDDPLHYERAEERWSPVQSVEKILLSVISMLAEPNPESGANIDACKLWREDRETYNKLVKEQVKRSLGL</sequence>
<dbReference type="GO" id="GO:0036503">
    <property type="term" value="P:ERAD pathway"/>
    <property type="evidence" value="ECO:0007669"/>
    <property type="project" value="EnsemblFungi"/>
</dbReference>
<dbReference type="PROSITE" id="PS50127">
    <property type="entry name" value="UBC_2"/>
    <property type="match status" value="1"/>
</dbReference>
<evidence type="ECO:0000313" key="15">
    <source>
        <dbReference type="Proteomes" id="UP000094236"/>
    </source>
</evidence>
<accession>A0A1E4TYY6</accession>
<dbReference type="InterPro" id="IPR023313">
    <property type="entry name" value="UBQ-conjugating_AS"/>
</dbReference>
<dbReference type="Gene3D" id="3.10.110.10">
    <property type="entry name" value="Ubiquitin Conjugating Enzyme"/>
    <property type="match status" value="1"/>
</dbReference>
<dbReference type="PANTHER" id="PTHR24067">
    <property type="entry name" value="UBIQUITIN-CONJUGATING ENZYME E2"/>
    <property type="match status" value="1"/>
</dbReference>
<dbReference type="InterPro" id="IPR050113">
    <property type="entry name" value="Ub_conjugating_enzyme"/>
</dbReference>
<gene>
    <name evidence="14" type="ORF">PACTADRAFT_32446</name>
</gene>
<keyword evidence="5 12" id="KW-0833">Ubl conjugation pathway</keyword>
<keyword evidence="6 12" id="KW-0067">ATP-binding</keyword>
<evidence type="ECO:0000256" key="8">
    <source>
        <dbReference type="ARBA" id="ARBA00030012"/>
    </source>
</evidence>
<dbReference type="GO" id="GO:0061631">
    <property type="term" value="F:ubiquitin conjugating enzyme activity"/>
    <property type="evidence" value="ECO:0007669"/>
    <property type="project" value="UniProtKB-EC"/>
</dbReference>
<dbReference type="GO" id="GO:0000839">
    <property type="term" value="C:Hrd1p ubiquitin ligase ERAD-L complex"/>
    <property type="evidence" value="ECO:0007669"/>
    <property type="project" value="EnsemblFungi"/>
</dbReference>
<dbReference type="GO" id="GO:0180027">
    <property type="term" value="P:inner nuclear membrane-associated protein degradation pathway"/>
    <property type="evidence" value="ECO:0007669"/>
    <property type="project" value="EnsemblFungi"/>
</dbReference>
<dbReference type="GO" id="GO:0005524">
    <property type="term" value="F:ATP binding"/>
    <property type="evidence" value="ECO:0007669"/>
    <property type="project" value="UniProtKB-UniRule"/>
</dbReference>